<evidence type="ECO:0000256" key="5">
    <source>
        <dbReference type="ARBA" id="ARBA00022734"/>
    </source>
</evidence>
<feature type="signal peptide" evidence="8">
    <location>
        <begin position="1"/>
        <end position="24"/>
    </location>
</feature>
<dbReference type="Pfam" id="PF22633">
    <property type="entry name" value="F5_F8_type_C_2"/>
    <property type="match status" value="4"/>
</dbReference>
<evidence type="ECO:0000256" key="7">
    <source>
        <dbReference type="ARBA" id="ARBA00023157"/>
    </source>
</evidence>
<feature type="domain" description="Fucolectin tachylectin-4 pentraxin-1" evidence="9">
    <location>
        <begin position="159"/>
        <end position="273"/>
    </location>
</feature>
<dbReference type="SMART" id="SM00607">
    <property type="entry name" value="FTP"/>
    <property type="match status" value="4"/>
</dbReference>
<evidence type="ECO:0000256" key="6">
    <source>
        <dbReference type="ARBA" id="ARBA00022837"/>
    </source>
</evidence>
<evidence type="ECO:0000256" key="1">
    <source>
        <dbReference type="ARBA" id="ARBA00002219"/>
    </source>
</evidence>
<protein>
    <recommendedName>
        <fullName evidence="9">Fucolectin tachylectin-4 pentraxin-1 domain-containing protein</fullName>
    </recommendedName>
</protein>
<dbReference type="OrthoDB" id="547680at2759"/>
<organism evidence="10 11">
    <name type="scientific">Danionella cerebrum</name>
    <dbReference type="NCBI Taxonomy" id="2873325"/>
    <lineage>
        <taxon>Eukaryota</taxon>
        <taxon>Metazoa</taxon>
        <taxon>Chordata</taxon>
        <taxon>Craniata</taxon>
        <taxon>Vertebrata</taxon>
        <taxon>Euteleostomi</taxon>
        <taxon>Actinopterygii</taxon>
        <taxon>Neopterygii</taxon>
        <taxon>Teleostei</taxon>
        <taxon>Ostariophysi</taxon>
        <taxon>Cypriniformes</taxon>
        <taxon>Danionidae</taxon>
        <taxon>Danioninae</taxon>
        <taxon>Danionella</taxon>
    </lineage>
</organism>
<comment type="subunit">
    <text evidence="3">Homotrimer.</text>
</comment>
<keyword evidence="11" id="KW-1185">Reference proteome</keyword>
<sequence>MKQLFSRLHWIFLGLLLRTIMTSGQEGISSDYDGYSESTRAIDGSKNTWSHTGNDLDTSWWMVDLLKVYCVNRVTITNSKGDGHDSSLSGAVISIGDSKDVYNNVCSTVSSIPAGETVSFNCNGMQGRYVVIFINGHKYLLLADVGVYGHLAEIQPKWGKSTQSSNSNSFFAIDWLSSTWAYTSNESNPWWKVDLLREYRVNTVSFAAVNWHTRGVIRVGNSPDLYFNPICAEISDIGNYETITVSCGGLEGRYVIVQINGLMYLMLNAFGIWGYFTGNLAPSGTAAQSTTFKDAFAPRAIGQELQSTCSSTTYETDPWWMVDLGDVHRVHKVTVKNRNDIYAQRLQGAEIRIGNSAENWKSNTLCALIADIPAGETYNFSCNEMEGQYVVIVLPGLNKCLSLCMVKVYGVLSVNLAVNGIATQSSSYSDWVAKNAIEQGLQQLSIGCSSTFVEDNPWWRLDLGNVYEVHRVVFSLRYSGDDLYKAEIRIGNSLWNNGNSNPRCAVIMSSPVDMLYNISCNMEGRYVNLMVPGVMKMLTLCDVMVTGTPAKQTIGLNGKRSFVRIWFKSGAELTKSATGSLMNQLGTALADMGLSVTSRWSQTPEKLEVKTTNRTRCSNWV</sequence>
<evidence type="ECO:0000256" key="8">
    <source>
        <dbReference type="SAM" id="SignalP"/>
    </source>
</evidence>
<keyword evidence="8" id="KW-0732">Signal</keyword>
<dbReference type="GO" id="GO:0046872">
    <property type="term" value="F:metal ion binding"/>
    <property type="evidence" value="ECO:0007669"/>
    <property type="project" value="UniProtKB-KW"/>
</dbReference>
<name>A0A553QU94_9TELE</name>
<evidence type="ECO:0000259" key="9">
    <source>
        <dbReference type="SMART" id="SM00607"/>
    </source>
</evidence>
<dbReference type="AlphaFoldDB" id="A0A553QU94"/>
<feature type="domain" description="Fucolectin tachylectin-4 pentraxin-1" evidence="9">
    <location>
        <begin position="277"/>
        <end position="415"/>
    </location>
</feature>
<comment type="caution">
    <text evidence="10">The sequence shown here is derived from an EMBL/GenBank/DDBJ whole genome shotgun (WGS) entry which is preliminary data.</text>
</comment>
<keyword evidence="7" id="KW-1015">Disulfide bond</keyword>
<keyword evidence="5" id="KW-0430">Lectin</keyword>
<dbReference type="InterPro" id="IPR051941">
    <property type="entry name" value="BG_Antigen-Binding_Lectin"/>
</dbReference>
<dbReference type="PANTHER" id="PTHR45713:SF20">
    <property type="entry name" value="FUCOLECTIN TACHYLECTIN-4 PENTRAXIN-1 DOMAIN-CONTAINING PROTEIN"/>
    <property type="match status" value="1"/>
</dbReference>
<dbReference type="Proteomes" id="UP000316079">
    <property type="component" value="Unassembled WGS sequence"/>
</dbReference>
<feature type="domain" description="Fucolectin tachylectin-4 pentraxin-1" evidence="9">
    <location>
        <begin position="12"/>
        <end position="153"/>
    </location>
</feature>
<gene>
    <name evidence="10" type="ORF">DNTS_022860</name>
</gene>
<feature type="chain" id="PRO_5021887032" description="Fucolectin tachylectin-4 pentraxin-1 domain-containing protein" evidence="8">
    <location>
        <begin position="25"/>
        <end position="621"/>
    </location>
</feature>
<evidence type="ECO:0000313" key="10">
    <source>
        <dbReference type="EMBL" id="TRY93535.1"/>
    </source>
</evidence>
<dbReference type="Gene3D" id="2.60.120.260">
    <property type="entry name" value="Galactose-binding domain-like"/>
    <property type="match status" value="4"/>
</dbReference>
<dbReference type="InterPro" id="IPR006585">
    <property type="entry name" value="FTP1"/>
</dbReference>
<evidence type="ECO:0000256" key="3">
    <source>
        <dbReference type="ARBA" id="ARBA00011233"/>
    </source>
</evidence>
<evidence type="ECO:0000313" key="11">
    <source>
        <dbReference type="Proteomes" id="UP000316079"/>
    </source>
</evidence>
<keyword evidence="4" id="KW-0479">Metal-binding</keyword>
<evidence type="ECO:0000256" key="2">
    <source>
        <dbReference type="ARBA" id="ARBA00010147"/>
    </source>
</evidence>
<accession>A0A553QU94</accession>
<comment type="function">
    <text evidence="1">Acts as a defensive agent. Recognizes blood group fucosylated oligosaccharides including A, B, H and Lewis B-type antigens. Does not recognize Lewis A antigen and has low affinity for monovalent haptens.</text>
</comment>
<comment type="similarity">
    <text evidence="2">Belongs to the fucolectin family.</text>
</comment>
<dbReference type="InterPro" id="IPR008979">
    <property type="entry name" value="Galactose-bd-like_sf"/>
</dbReference>
<reference evidence="10 11" key="1">
    <citation type="journal article" date="2019" name="Sci. Data">
        <title>Hybrid genome assembly and annotation of Danionella translucida.</title>
        <authorList>
            <person name="Kadobianskyi M."/>
            <person name="Schulze L."/>
            <person name="Schuelke M."/>
            <person name="Judkewitz B."/>
        </authorList>
    </citation>
    <scope>NUCLEOTIDE SEQUENCE [LARGE SCALE GENOMIC DNA]</scope>
    <source>
        <strain evidence="10 11">Bolton</strain>
    </source>
</reference>
<dbReference type="SUPFAM" id="SSF49785">
    <property type="entry name" value="Galactose-binding domain-like"/>
    <property type="match status" value="4"/>
</dbReference>
<proteinExistence type="inferred from homology"/>
<dbReference type="STRING" id="623744.A0A553QU94"/>
<dbReference type="GO" id="GO:0001868">
    <property type="term" value="P:regulation of complement activation, lectin pathway"/>
    <property type="evidence" value="ECO:0007669"/>
    <property type="project" value="UniProtKB-ARBA"/>
</dbReference>
<dbReference type="GO" id="GO:0042806">
    <property type="term" value="F:fucose binding"/>
    <property type="evidence" value="ECO:0007669"/>
    <property type="project" value="UniProtKB-ARBA"/>
</dbReference>
<feature type="domain" description="Fucolectin tachylectin-4 pentraxin-1" evidence="9">
    <location>
        <begin position="417"/>
        <end position="551"/>
    </location>
</feature>
<evidence type="ECO:0000256" key="4">
    <source>
        <dbReference type="ARBA" id="ARBA00022723"/>
    </source>
</evidence>
<dbReference type="PANTHER" id="PTHR45713">
    <property type="entry name" value="FTP DOMAIN-CONTAINING PROTEIN"/>
    <property type="match status" value="1"/>
</dbReference>
<dbReference type="EMBL" id="SRMA01025525">
    <property type="protein sequence ID" value="TRY93535.1"/>
    <property type="molecule type" value="Genomic_DNA"/>
</dbReference>
<keyword evidence="6" id="KW-0106">Calcium</keyword>
<dbReference type="GO" id="GO:0010185">
    <property type="term" value="P:regulation of cellular defense response"/>
    <property type="evidence" value="ECO:0007669"/>
    <property type="project" value="UniProtKB-ARBA"/>
</dbReference>